<sequence>MEPVCLVESVPSSGALQVNPAALGLLRVLARPLHVLAIFGPCGTGKSFLMDRLVGQGEGFPRSPGIWVWCLPHPTQPDQALVLLDTEGFPEQEGDETKLSHLFLLNVLLSSVFVYNTRSEGDPQRQLDRLTYVRDLPRVVRVLDECSRENSFLLSSECSRENSFLLSSVLPDFVWCLRDVAPDPCLDEVLEATDHELDSALSSPQDSEDSPSSCVQRLFPCRKLFRFCSPRGDGGHGEQLSPAGQLHPMFQEQVGRFKDYALSRSPKTVVGNRAVDGAFLADFLERIVDLLSRDEPVFLSEICNGLQEGSNYSVGYPVDPMGGAPPSRAAASAAQPSVLEPKREHMIPLQASRPALPVLAKVAPSTAQPGAMEKPMCLIENSLDGELQLNQAALALLQSVRQPVVVVAIAGLYRTGKSYLMNRLAGKDQGGFSLGSTIQSHTKGIWMWCLPHPHPCRAGHTLVLLDTEGLGDVEKGDTKNDTWIFALAVLLSGTLVYNSLGTIDQHALEQLHYVTELTESIKVKAAGEGGRQEGEDSAEFVRFFPAFVWAVRDFTLQLQLDGREITEDEYLENALKRRQGQPKKLDLPKKYLRQYFPSRKCFVFDRPAPRRDLARLDELPEAALSPDFLEQAQRFCSHIHQHAGTKTLPGGHVVTGTLLGNLAVTYVDAIRSGAVPCMESAVLALAQIENSAAVGEAMAAYEEQLGRRVALPTESVQELLELHAQCEREALRAFMARAFKDEEQQYQRQLKDRLDSKRAELCCQNEQVSSDRCTAALLELSQELEERVCKGSYSVPGGYQRLLDDQREMVEKYQLVPEKGIMAAEMLQQFLKSKEMVAQAVLQTDQSLTDRQREIEVERARAEAAEQEAQLSQEMQARTEQLLQDQERSHQEHVQQLTAKMEQDRRQLLAEQERALALKLQEQERLLREGFRGEVAQLEQQLQNLRKERSQPRRSRCIIC</sequence>
<dbReference type="FunFam" id="3.40.50.300:FF:000422">
    <property type="entry name" value="Guanylate-binding protein 1"/>
    <property type="match status" value="1"/>
</dbReference>
<dbReference type="CDD" id="cd01851">
    <property type="entry name" value="GBP"/>
    <property type="match status" value="1"/>
</dbReference>
<evidence type="ECO:0000256" key="1">
    <source>
        <dbReference type="ARBA" id="ARBA00022588"/>
    </source>
</evidence>
<dbReference type="GO" id="GO:0005525">
    <property type="term" value="F:GTP binding"/>
    <property type="evidence" value="ECO:0007669"/>
    <property type="project" value="UniProtKB-KW"/>
</dbReference>
<protein>
    <recommendedName>
        <fullName evidence="8">GB1/RHD3-type G domain-containing protein</fullName>
    </recommendedName>
</protein>
<evidence type="ECO:0000256" key="4">
    <source>
        <dbReference type="ARBA" id="ARBA00022859"/>
    </source>
</evidence>
<keyword evidence="10" id="KW-1185">Reference proteome</keyword>
<evidence type="ECO:0000256" key="3">
    <source>
        <dbReference type="ARBA" id="ARBA00022801"/>
    </source>
</evidence>
<dbReference type="Pfam" id="PF02841">
    <property type="entry name" value="GBP_C"/>
    <property type="match status" value="1"/>
</dbReference>
<dbReference type="SUPFAM" id="SSF52540">
    <property type="entry name" value="P-loop containing nucleoside triphosphate hydrolases"/>
    <property type="match status" value="2"/>
</dbReference>
<feature type="domain" description="GB1/RHD3-type G" evidence="8">
    <location>
        <begin position="401"/>
        <end position="644"/>
    </location>
</feature>
<dbReference type="InterPro" id="IPR037684">
    <property type="entry name" value="GBP_C"/>
</dbReference>
<dbReference type="GO" id="GO:0003924">
    <property type="term" value="F:GTPase activity"/>
    <property type="evidence" value="ECO:0007669"/>
    <property type="project" value="InterPro"/>
</dbReference>
<keyword evidence="2" id="KW-0547">Nucleotide-binding</keyword>
<dbReference type="InterPro" id="IPR015894">
    <property type="entry name" value="Guanylate-bd_N"/>
</dbReference>
<dbReference type="SUPFAM" id="SSF48340">
    <property type="entry name" value="Interferon-induced guanylate-binding protein 1 (GBP1), C-terminal domain"/>
    <property type="match status" value="1"/>
</dbReference>
<dbReference type="InterPro" id="IPR027417">
    <property type="entry name" value="P-loop_NTPase"/>
</dbReference>
<dbReference type="FunFam" id="1.20.1000.10:FF:000001">
    <property type="entry name" value="Guanylate binding protein 1"/>
    <property type="match status" value="1"/>
</dbReference>
<dbReference type="PROSITE" id="PS51715">
    <property type="entry name" value="G_GB1_RHD3"/>
    <property type="match status" value="1"/>
</dbReference>
<reference evidence="9" key="1">
    <citation type="submission" date="2025-08" db="UniProtKB">
        <authorList>
            <consortium name="Ensembl"/>
        </authorList>
    </citation>
    <scope>IDENTIFICATION</scope>
</reference>
<evidence type="ECO:0000256" key="5">
    <source>
        <dbReference type="ARBA" id="ARBA00023134"/>
    </source>
</evidence>
<dbReference type="Gene3D" id="1.20.1000.10">
    <property type="entry name" value="Guanylate-binding protein, C-terminal domain"/>
    <property type="match status" value="1"/>
</dbReference>
<dbReference type="PANTHER" id="PTHR10751">
    <property type="entry name" value="GUANYLATE BINDING PROTEIN"/>
    <property type="match status" value="1"/>
</dbReference>
<keyword evidence="3" id="KW-0378">Hydrolase</keyword>
<dbReference type="Gene3D" id="3.40.50.300">
    <property type="entry name" value="P-loop containing nucleotide triphosphate hydrolases"/>
    <property type="match status" value="2"/>
</dbReference>
<dbReference type="InterPro" id="IPR030386">
    <property type="entry name" value="G_GB1_RHD3_dom"/>
</dbReference>
<dbReference type="GeneTree" id="ENSGT00940000154265"/>
<dbReference type="OMA" id="HAFADNE"/>
<keyword evidence="4" id="KW-0391">Immunity</keyword>
<dbReference type="GO" id="GO:0045087">
    <property type="term" value="P:innate immune response"/>
    <property type="evidence" value="ECO:0007669"/>
    <property type="project" value="UniProtKB-KW"/>
</dbReference>
<reference evidence="9" key="2">
    <citation type="submission" date="2025-09" db="UniProtKB">
        <authorList>
            <consortium name="Ensembl"/>
        </authorList>
    </citation>
    <scope>IDENTIFICATION</scope>
</reference>
<dbReference type="InterPro" id="IPR036543">
    <property type="entry name" value="Guanylate-bd_C_sf"/>
</dbReference>
<dbReference type="AlphaFoldDB" id="A0A8C0IKH8"/>
<dbReference type="CDD" id="cd16269">
    <property type="entry name" value="GBP_C"/>
    <property type="match status" value="1"/>
</dbReference>
<accession>A0A8C0IKH8</accession>
<keyword evidence="1" id="KW-0399">Innate immunity</keyword>
<evidence type="ECO:0000256" key="2">
    <source>
        <dbReference type="ARBA" id="ARBA00022741"/>
    </source>
</evidence>
<dbReference type="Proteomes" id="UP000694404">
    <property type="component" value="Unplaced"/>
</dbReference>
<evidence type="ECO:0000256" key="7">
    <source>
        <dbReference type="SAM" id="Coils"/>
    </source>
</evidence>
<dbReference type="Ensembl" id="ENSCABT00000001546.1">
    <property type="protein sequence ID" value="ENSCABP00000001434.1"/>
    <property type="gene ID" value="ENSCABG00000001177.1"/>
</dbReference>
<keyword evidence="7" id="KW-0175">Coiled coil</keyword>
<feature type="coiled-coil region" evidence="7">
    <location>
        <begin position="848"/>
        <end position="955"/>
    </location>
</feature>
<dbReference type="Pfam" id="PF02263">
    <property type="entry name" value="GBP"/>
    <property type="match status" value="2"/>
</dbReference>
<evidence type="ECO:0000313" key="9">
    <source>
        <dbReference type="Ensembl" id="ENSCABP00000001434.1"/>
    </source>
</evidence>
<name>A0A8C0IKH8_CHEAB</name>
<evidence type="ECO:0000313" key="10">
    <source>
        <dbReference type="Proteomes" id="UP000694404"/>
    </source>
</evidence>
<organism evidence="9 10">
    <name type="scientific">Chelonoidis abingdonii</name>
    <name type="common">Abingdon island giant tortoise</name>
    <name type="synonym">Testudo abingdonii</name>
    <dbReference type="NCBI Taxonomy" id="106734"/>
    <lineage>
        <taxon>Eukaryota</taxon>
        <taxon>Metazoa</taxon>
        <taxon>Chordata</taxon>
        <taxon>Craniata</taxon>
        <taxon>Vertebrata</taxon>
        <taxon>Euteleostomi</taxon>
        <taxon>Archelosauria</taxon>
        <taxon>Testudinata</taxon>
        <taxon>Testudines</taxon>
        <taxon>Cryptodira</taxon>
        <taxon>Durocryptodira</taxon>
        <taxon>Testudinoidea</taxon>
        <taxon>Testudinidae</taxon>
        <taxon>Chelonoidis</taxon>
    </lineage>
</organism>
<evidence type="ECO:0000259" key="8">
    <source>
        <dbReference type="PROSITE" id="PS51715"/>
    </source>
</evidence>
<proteinExistence type="inferred from homology"/>
<evidence type="ECO:0000256" key="6">
    <source>
        <dbReference type="PROSITE-ProRule" id="PRU01052"/>
    </source>
</evidence>
<dbReference type="InterPro" id="IPR003191">
    <property type="entry name" value="Guanylate-bd/ATL_C"/>
</dbReference>
<comment type="similarity">
    <text evidence="6">Belongs to the TRAFAC class dynamin-like GTPase superfamily. GB1/RHD3 GTPase family.</text>
</comment>
<keyword evidence="5" id="KW-0342">GTP-binding</keyword>